<dbReference type="PROSITE" id="PS00211">
    <property type="entry name" value="ABC_TRANSPORTER_1"/>
    <property type="match status" value="1"/>
</dbReference>
<keyword evidence="2" id="KW-0547">Nucleotide-binding</keyword>
<organism evidence="5 6">
    <name type="scientific">Actinomadura macrotermitis</name>
    <dbReference type="NCBI Taxonomy" id="2585200"/>
    <lineage>
        <taxon>Bacteria</taxon>
        <taxon>Bacillati</taxon>
        <taxon>Actinomycetota</taxon>
        <taxon>Actinomycetes</taxon>
        <taxon>Streptosporangiales</taxon>
        <taxon>Thermomonosporaceae</taxon>
        <taxon>Actinomadura</taxon>
    </lineage>
</organism>
<dbReference type="RefSeq" id="WP_153530804.1">
    <property type="nucleotide sequence ID" value="NZ_WEGH01000001.1"/>
</dbReference>
<keyword evidence="3 5" id="KW-0067">ATP-binding</keyword>
<dbReference type="OrthoDB" id="3514167at2"/>
<dbReference type="EC" id="3.6.3.-" evidence="5"/>
<evidence type="ECO:0000256" key="3">
    <source>
        <dbReference type="ARBA" id="ARBA00022840"/>
    </source>
</evidence>
<dbReference type="PANTHER" id="PTHR42788:SF13">
    <property type="entry name" value="ALIPHATIC SULFONATES IMPORT ATP-BINDING PROTEIN SSUB"/>
    <property type="match status" value="1"/>
</dbReference>
<evidence type="ECO:0000256" key="1">
    <source>
        <dbReference type="ARBA" id="ARBA00022448"/>
    </source>
</evidence>
<dbReference type="InterPro" id="IPR050166">
    <property type="entry name" value="ABC_transporter_ATP-bind"/>
</dbReference>
<keyword evidence="6" id="KW-1185">Reference proteome</keyword>
<sequence>MSEAIGFRNVRKSFRRRGGELPVIDGADFALARGEFVSVLGPSGCGKSTLLNMAAGFETADSGEVLAGGAPVTGPDHTRGVVFQQYAVFPWLTVADNIAFGLRLAACGIPRDRHAAIVERYIGLMGLRGFENAYPKELSGGMRQRVAIARAYAPGPELLLMDEPFAALDAQTRESMQELLHDIQLTERRTVMLITHSVEEALFLSHRVVVMTPRPSRVSEIVPVGIPFPRTPETRLSPEFIGLRRRLEELLRGLSAAQASTPKEGRAA</sequence>
<dbReference type="GO" id="GO:0016887">
    <property type="term" value="F:ATP hydrolysis activity"/>
    <property type="evidence" value="ECO:0007669"/>
    <property type="project" value="InterPro"/>
</dbReference>
<dbReference type="Proteomes" id="UP000487268">
    <property type="component" value="Unassembled WGS sequence"/>
</dbReference>
<dbReference type="SUPFAM" id="SSF52540">
    <property type="entry name" value="P-loop containing nucleoside triphosphate hydrolases"/>
    <property type="match status" value="1"/>
</dbReference>
<dbReference type="InterPro" id="IPR003439">
    <property type="entry name" value="ABC_transporter-like_ATP-bd"/>
</dbReference>
<evidence type="ECO:0000259" key="4">
    <source>
        <dbReference type="PROSITE" id="PS50893"/>
    </source>
</evidence>
<dbReference type="PANTHER" id="PTHR42788">
    <property type="entry name" value="TAURINE IMPORT ATP-BINDING PROTEIN-RELATED"/>
    <property type="match status" value="1"/>
</dbReference>
<feature type="domain" description="ABC transporter" evidence="4">
    <location>
        <begin position="5"/>
        <end position="238"/>
    </location>
</feature>
<comment type="caution">
    <text evidence="5">The sequence shown here is derived from an EMBL/GenBank/DDBJ whole genome shotgun (WGS) entry which is preliminary data.</text>
</comment>
<gene>
    <name evidence="5" type="primary">ssuB_1</name>
    <name evidence="5" type="ORF">ACRB68_07130</name>
</gene>
<protein>
    <submittedName>
        <fullName evidence="5">Aliphatic sulfonates import ATP-binding protein SsuB</fullName>
        <ecNumber evidence="5">3.6.3.-</ecNumber>
    </submittedName>
</protein>
<keyword evidence="5" id="KW-0378">Hydrolase</keyword>
<dbReference type="Gene3D" id="3.40.50.300">
    <property type="entry name" value="P-loop containing nucleotide triphosphate hydrolases"/>
    <property type="match status" value="1"/>
</dbReference>
<dbReference type="SMART" id="SM00382">
    <property type="entry name" value="AAA"/>
    <property type="match status" value="1"/>
</dbReference>
<reference evidence="5 6" key="1">
    <citation type="submission" date="2019-10" db="EMBL/GenBank/DDBJ databases">
        <title>Actinomadura rubteroloni sp. nov. and Actinomadura macrotermitis sp. nov., isolated from the gut of fungus growing-termite Macrotermes natalensis.</title>
        <authorList>
            <person name="Benndorf R."/>
            <person name="Martin K."/>
            <person name="Kuefner M."/>
            <person name="De Beer W."/>
            <person name="Kaster A.-K."/>
            <person name="Vollmers J."/>
            <person name="Poulsen M."/>
            <person name="Beemelmanns C."/>
        </authorList>
    </citation>
    <scope>NUCLEOTIDE SEQUENCE [LARGE SCALE GENOMIC DNA]</scope>
    <source>
        <strain evidence="5 6">RB68</strain>
    </source>
</reference>
<keyword evidence="1" id="KW-0813">Transport</keyword>
<name>A0A7K0BNB4_9ACTN</name>
<dbReference type="GO" id="GO:0005524">
    <property type="term" value="F:ATP binding"/>
    <property type="evidence" value="ECO:0007669"/>
    <property type="project" value="UniProtKB-KW"/>
</dbReference>
<dbReference type="AlphaFoldDB" id="A0A7K0BNB4"/>
<evidence type="ECO:0000313" key="5">
    <source>
        <dbReference type="EMBL" id="MQY02680.1"/>
    </source>
</evidence>
<dbReference type="InterPro" id="IPR027417">
    <property type="entry name" value="P-loop_NTPase"/>
</dbReference>
<dbReference type="CDD" id="cd03293">
    <property type="entry name" value="ABC_NrtD_SsuB_transporters"/>
    <property type="match status" value="1"/>
</dbReference>
<dbReference type="Pfam" id="PF00005">
    <property type="entry name" value="ABC_tran"/>
    <property type="match status" value="1"/>
</dbReference>
<dbReference type="InterPro" id="IPR003593">
    <property type="entry name" value="AAA+_ATPase"/>
</dbReference>
<evidence type="ECO:0000313" key="6">
    <source>
        <dbReference type="Proteomes" id="UP000487268"/>
    </source>
</evidence>
<proteinExistence type="predicted"/>
<accession>A0A7K0BNB4</accession>
<dbReference type="PROSITE" id="PS50893">
    <property type="entry name" value="ABC_TRANSPORTER_2"/>
    <property type="match status" value="1"/>
</dbReference>
<dbReference type="EMBL" id="WEGH01000001">
    <property type="protein sequence ID" value="MQY02680.1"/>
    <property type="molecule type" value="Genomic_DNA"/>
</dbReference>
<dbReference type="InterPro" id="IPR017871">
    <property type="entry name" value="ABC_transporter-like_CS"/>
</dbReference>
<evidence type="ECO:0000256" key="2">
    <source>
        <dbReference type="ARBA" id="ARBA00022741"/>
    </source>
</evidence>